<keyword evidence="3" id="KW-1185">Reference proteome</keyword>
<dbReference type="Pfam" id="PF13517">
    <property type="entry name" value="FG-GAP_3"/>
    <property type="match status" value="1"/>
</dbReference>
<name>A0A6P4YI88_BRABE</name>
<dbReference type="InterPro" id="IPR027039">
    <property type="entry name" value="Crtac1"/>
</dbReference>
<dbReference type="GeneID" id="109473594"/>
<dbReference type="RefSeq" id="XP_019629070.1">
    <property type="nucleotide sequence ID" value="XM_019773511.1"/>
</dbReference>
<dbReference type="Gene3D" id="2.130.10.130">
    <property type="entry name" value="Integrin alpha, N-terminal"/>
    <property type="match status" value="2"/>
</dbReference>
<dbReference type="AlphaFoldDB" id="A0A6P4YI88"/>
<dbReference type="PANTHER" id="PTHR16026">
    <property type="entry name" value="CARTILAGE ACIDIC PROTEIN 1"/>
    <property type="match status" value="1"/>
</dbReference>
<organism evidence="3 4">
    <name type="scientific">Branchiostoma belcheri</name>
    <name type="common">Amphioxus</name>
    <dbReference type="NCBI Taxonomy" id="7741"/>
    <lineage>
        <taxon>Eukaryota</taxon>
        <taxon>Metazoa</taxon>
        <taxon>Chordata</taxon>
        <taxon>Cephalochordata</taxon>
        <taxon>Leptocardii</taxon>
        <taxon>Amphioxiformes</taxon>
        <taxon>Branchiostomatidae</taxon>
        <taxon>Branchiostoma</taxon>
    </lineage>
</organism>
<sequence>MPSTCVTSCTPGATCTAGVFLLAVFLTAPQHVSMSSGMFRSISKKSIHSDANPKQLNYGIAVSDVDGDGDFEWIVAGFSGPNLVLKWNSATKKLENLATDDPNSKFYHLRDPQGQAIGVCACDVDGDGAEEIYFLNTNDAFAGKSSYGDKLFKYRNGKYEDVLSDKINADVSLNYAGRSVACVDREGTGRYAVYVANYARGRIGPHRLIELDEEQSDVSKGILKLKDVASEAGVAKFTGGRGVVVGPILSNASDVFCVNENGGNFLFVNQGDGMFQDLAQPAGVLDPRQHGRGLALADFNGDEKIDIVYGNWLGPHRLYIQQGEPDNPEFQDIATEDFAKPSPIRTVLAADFDNDGHLEVFFNNIVLDEEEAPNRLFRVKRKEDGSLRVSEVDIGDAREPYGYGTGGSVADVDGDGSLEVLLSHGEDTAQPLTLYKVRAWVDHNWIRVFPRTQHGGPARGAKVVVETSDGKRQLRVIDGGSGYLCQMEPVAHFGLRQSTAWKLEVTWPDGTRFARGVKPEENRTTVTVEYPTDSDAGHKEEL</sequence>
<dbReference type="SUPFAM" id="SSF69318">
    <property type="entry name" value="Integrin alpha N-terminal domain"/>
    <property type="match status" value="1"/>
</dbReference>
<evidence type="ECO:0000313" key="3">
    <source>
        <dbReference type="Proteomes" id="UP000515135"/>
    </source>
</evidence>
<dbReference type="KEGG" id="bbel:109473594"/>
<dbReference type="Pfam" id="PF07593">
    <property type="entry name" value="UnbV_ASPIC"/>
    <property type="match status" value="1"/>
</dbReference>
<evidence type="ECO:0000259" key="2">
    <source>
        <dbReference type="Pfam" id="PF07593"/>
    </source>
</evidence>
<dbReference type="InterPro" id="IPR013517">
    <property type="entry name" value="FG-GAP"/>
</dbReference>
<protein>
    <submittedName>
        <fullName evidence="4">LOW QUALITY PROTEIN: cartilage acidic protein 1-like</fullName>
    </submittedName>
</protein>
<dbReference type="PANTHER" id="PTHR16026:SF0">
    <property type="entry name" value="CARTILAGE ACIDIC PROTEIN 1"/>
    <property type="match status" value="1"/>
</dbReference>
<dbReference type="InterPro" id="IPR028994">
    <property type="entry name" value="Integrin_alpha_N"/>
</dbReference>
<feature type="domain" description="ASPIC/UnbV" evidence="2">
    <location>
        <begin position="458"/>
        <end position="512"/>
    </location>
</feature>
<dbReference type="Proteomes" id="UP000515135">
    <property type="component" value="Unplaced"/>
</dbReference>
<accession>A0A6P4YI88</accession>
<dbReference type="OrthoDB" id="10022113at2759"/>
<evidence type="ECO:0000313" key="4">
    <source>
        <dbReference type="RefSeq" id="XP_019629070.1"/>
    </source>
</evidence>
<proteinExistence type="predicted"/>
<reference evidence="4" key="1">
    <citation type="submission" date="2025-08" db="UniProtKB">
        <authorList>
            <consortium name="RefSeq"/>
        </authorList>
    </citation>
    <scope>IDENTIFICATION</scope>
    <source>
        <tissue evidence="4">Gonad</tissue>
    </source>
</reference>
<keyword evidence="1" id="KW-0732">Signal</keyword>
<evidence type="ECO:0000256" key="1">
    <source>
        <dbReference type="ARBA" id="ARBA00022729"/>
    </source>
</evidence>
<gene>
    <name evidence="4" type="primary">LOC109473594</name>
</gene>
<dbReference type="InterPro" id="IPR011519">
    <property type="entry name" value="UnbV_ASPIC"/>
</dbReference>